<dbReference type="Proteomes" id="UP000238350">
    <property type="component" value="Unassembled WGS sequence"/>
</dbReference>
<feature type="compositionally biased region" description="Polar residues" evidence="1">
    <location>
        <begin position="43"/>
        <end position="55"/>
    </location>
</feature>
<accession>A0A2T0FPL3</accession>
<gene>
    <name evidence="3" type="ORF">B9G98_04551</name>
</gene>
<feature type="compositionally biased region" description="Basic residues" evidence="1">
    <location>
        <begin position="1"/>
        <end position="11"/>
    </location>
</feature>
<dbReference type="STRING" id="45607.A0A2T0FPL3"/>
<protein>
    <recommendedName>
        <fullName evidence="2">Micro-fibrillar-associated protein 1 C-terminal domain-containing protein</fullName>
    </recommendedName>
</protein>
<evidence type="ECO:0000313" key="3">
    <source>
        <dbReference type="EMBL" id="PRT56931.1"/>
    </source>
</evidence>
<organism evidence="3 4">
    <name type="scientific">Wickerhamiella sorbophila</name>
    <dbReference type="NCBI Taxonomy" id="45607"/>
    <lineage>
        <taxon>Eukaryota</taxon>
        <taxon>Fungi</taxon>
        <taxon>Dikarya</taxon>
        <taxon>Ascomycota</taxon>
        <taxon>Saccharomycotina</taxon>
        <taxon>Dipodascomycetes</taxon>
        <taxon>Dipodascales</taxon>
        <taxon>Trichomonascaceae</taxon>
        <taxon>Wickerhamiella</taxon>
    </lineage>
</organism>
<feature type="compositionally biased region" description="Acidic residues" evidence="1">
    <location>
        <begin position="60"/>
        <end position="80"/>
    </location>
</feature>
<keyword evidence="4" id="KW-1185">Reference proteome</keyword>
<feature type="region of interest" description="Disordered" evidence="1">
    <location>
        <begin position="1"/>
        <end position="111"/>
    </location>
</feature>
<dbReference type="Pfam" id="PF06991">
    <property type="entry name" value="MFAP1"/>
    <property type="match status" value="1"/>
</dbReference>
<dbReference type="GeneID" id="36518299"/>
<reference evidence="3 4" key="1">
    <citation type="submission" date="2017-04" db="EMBL/GenBank/DDBJ databases">
        <title>Genome sequencing of [Candida] sorbophila.</title>
        <authorList>
            <person name="Ahn J.O."/>
        </authorList>
    </citation>
    <scope>NUCLEOTIDE SEQUENCE [LARGE SCALE GENOMIC DNA]</scope>
    <source>
        <strain evidence="3 4">DS02</strain>
    </source>
</reference>
<name>A0A2T0FPL3_9ASCO</name>
<evidence type="ECO:0000313" key="4">
    <source>
        <dbReference type="Proteomes" id="UP000238350"/>
    </source>
</evidence>
<feature type="compositionally biased region" description="Basic and acidic residues" evidence="1">
    <location>
        <begin position="12"/>
        <end position="28"/>
    </location>
</feature>
<dbReference type="EMBL" id="NDIQ01000022">
    <property type="protein sequence ID" value="PRT56931.1"/>
    <property type="molecule type" value="Genomic_DNA"/>
</dbReference>
<evidence type="ECO:0000259" key="2">
    <source>
        <dbReference type="Pfam" id="PF06991"/>
    </source>
</evidence>
<dbReference type="OrthoDB" id="1111734at2759"/>
<evidence type="ECO:0000256" key="1">
    <source>
        <dbReference type="SAM" id="MobiDB-lite"/>
    </source>
</evidence>
<dbReference type="AlphaFoldDB" id="A0A2T0FPL3"/>
<proteinExistence type="predicted"/>
<feature type="domain" description="Micro-fibrillar-associated protein 1 C-terminal" evidence="2">
    <location>
        <begin position="114"/>
        <end position="174"/>
    </location>
</feature>
<feature type="compositionally biased region" description="Polar residues" evidence="1">
    <location>
        <begin position="99"/>
        <end position="111"/>
    </location>
</feature>
<comment type="caution">
    <text evidence="3">The sequence shown here is derived from an EMBL/GenBank/DDBJ whole genome shotgun (WGS) entry which is preliminary data.</text>
</comment>
<dbReference type="RefSeq" id="XP_024666876.1">
    <property type="nucleotide sequence ID" value="XM_024811108.1"/>
</dbReference>
<sequence>MSANKKRHFARKVLDPERSEESETHSSENEQPVLISEHDETVNKTITTEAAPQQQKNEETSSEDEFESEAESSDYSDDSEPTTQLSRPKFVRRNKPDTSHASAADTKQSTLELIERTVRAETQLNHTVDDTDGLDPTAEYEAWRCRAEARSQREYDRLAAIEQEYEERELAREREAKKPKLG</sequence>
<dbReference type="InterPro" id="IPR009730">
    <property type="entry name" value="MFAP1_C"/>
</dbReference>